<dbReference type="PANTHER" id="PTHR18763:SF0">
    <property type="entry name" value="WD REPEAT-CONTAINING PROTEIN 18"/>
    <property type="match status" value="1"/>
</dbReference>
<dbReference type="EMBL" id="CP059269">
    <property type="protein sequence ID" value="QLQ79442.1"/>
    <property type="molecule type" value="Genomic_DNA"/>
</dbReference>
<evidence type="ECO:0000256" key="2">
    <source>
        <dbReference type="ARBA" id="ARBA00010143"/>
    </source>
</evidence>
<dbReference type="AlphaFoldDB" id="A0A7H9HSW1"/>
<dbReference type="SMART" id="SM00320">
    <property type="entry name" value="WD40"/>
    <property type="match status" value="3"/>
</dbReference>
<comment type="function">
    <text evidence="1 7">Component of the RIX1 complex required for processing of ITS2 sequences from 35S pre-rRNA.</text>
</comment>
<evidence type="ECO:0000313" key="9">
    <source>
        <dbReference type="EMBL" id="QLQ79442.1"/>
    </source>
</evidence>
<evidence type="ECO:0000256" key="4">
    <source>
        <dbReference type="ARBA" id="ARBA00022737"/>
    </source>
</evidence>
<dbReference type="GO" id="GO:0005656">
    <property type="term" value="C:nuclear pre-replicative complex"/>
    <property type="evidence" value="ECO:0007669"/>
    <property type="project" value="TreeGrafter"/>
</dbReference>
<reference evidence="9 10" key="1">
    <citation type="submission" date="2020-06" db="EMBL/GenBank/DDBJ databases">
        <title>The yeast mating-type switching endonuclease HO is a domesticated member of an unorthodox homing genetic element family.</title>
        <authorList>
            <person name="Coughlan A.Y."/>
            <person name="Lombardi L."/>
            <person name="Braun-Galleani S."/>
            <person name="Martos A.R."/>
            <person name="Galeote V."/>
            <person name="Bigey F."/>
            <person name="Dequin S."/>
            <person name="Byrne K.P."/>
            <person name="Wolfe K.H."/>
        </authorList>
    </citation>
    <scope>NUCLEOTIDE SEQUENCE [LARGE SCALE GENOMIC DNA]</scope>
    <source>
        <strain evidence="9 10">CBS2947</strain>
    </source>
</reference>
<organism evidence="9 10">
    <name type="scientific">Torulaspora globosa</name>
    <dbReference type="NCBI Taxonomy" id="48254"/>
    <lineage>
        <taxon>Eukaryota</taxon>
        <taxon>Fungi</taxon>
        <taxon>Dikarya</taxon>
        <taxon>Ascomycota</taxon>
        <taxon>Saccharomycotina</taxon>
        <taxon>Saccharomycetes</taxon>
        <taxon>Saccharomycetales</taxon>
        <taxon>Saccharomycetaceae</taxon>
        <taxon>Torulaspora</taxon>
    </lineage>
</organism>
<evidence type="ECO:0000256" key="8">
    <source>
        <dbReference type="SAM" id="Coils"/>
    </source>
</evidence>
<dbReference type="InterPro" id="IPR036322">
    <property type="entry name" value="WD40_repeat_dom_sf"/>
</dbReference>
<feature type="coiled-coil region" evidence="8">
    <location>
        <begin position="486"/>
        <end position="527"/>
    </location>
</feature>
<keyword evidence="8" id="KW-0175">Coiled coil</keyword>
<dbReference type="InterPro" id="IPR015943">
    <property type="entry name" value="WD40/YVTN_repeat-like_dom_sf"/>
</dbReference>
<dbReference type="GO" id="GO:0006364">
    <property type="term" value="P:rRNA processing"/>
    <property type="evidence" value="ECO:0007669"/>
    <property type="project" value="UniProtKB-UniRule"/>
</dbReference>
<sequence length="529" mass="58705">MDEQVIFTTDGTGSISSIHSFEQFNLRQCSTNGKNSAVQVGNKLLFVAQAHKALINVYNVSGPHKRESVEQRLPLPEVVRCLEVVENRTGALGQNGKVHHRLAEFNLPYLLLASTESGKLYVWELNSGILLSVKPMAHYQAITKIRSILDGRYIVTSGADARVIIWQTMDLVSMEEPKPVCILHDHTLPVTDFQVSCSYGEFLSVSGTKLFTVSEDATLRCYDLSSLNNRGSSKNSLPNLVATFTFPLAITSLALDPADRACYIGTDSGCFNLQLFYRLSGSKIVNLVQSSDNNASGARIYSLVETSQEQHREKLYLAGQLACEKLIDVGVTCLKTSMDGTLLLAGDCLGKVSVIEIFSKQILRSMQPVTTSQETQQRVTNILLETQSTTSKNDIITETNAKQPSKIPSLQRSIYDRTVRGQLHEINFQVGEDDETIPLPISDFESYADQLRSQQAVLSRPNGFNSSIKTVGSDSSTKKLAIGDEDDDKDRQIADLKDNVETLKQAYQELRKLHEKLYQDHEKLLQTSN</sequence>
<keyword evidence="4" id="KW-0677">Repeat</keyword>
<comment type="subcellular location">
    <subcellularLocation>
        <location evidence="7">Nucleus</location>
    </subcellularLocation>
</comment>
<dbReference type="GO" id="GO:0006261">
    <property type="term" value="P:DNA-templated DNA replication"/>
    <property type="evidence" value="ECO:0007669"/>
    <property type="project" value="TreeGrafter"/>
</dbReference>
<accession>A0A7H9HSW1</accession>
<evidence type="ECO:0000256" key="3">
    <source>
        <dbReference type="ARBA" id="ARBA00022574"/>
    </source>
</evidence>
<dbReference type="PROSITE" id="PS50082">
    <property type="entry name" value="WD_REPEATS_2"/>
    <property type="match status" value="1"/>
</dbReference>
<dbReference type="GO" id="GO:0120330">
    <property type="term" value="C:rixosome complex"/>
    <property type="evidence" value="ECO:0007669"/>
    <property type="project" value="UniProtKB-UniRule"/>
</dbReference>
<evidence type="ECO:0000256" key="5">
    <source>
        <dbReference type="ARBA" id="ARBA00026229"/>
    </source>
</evidence>
<name>A0A7H9HSW1_9SACH</name>
<dbReference type="Proteomes" id="UP000510647">
    <property type="component" value="Chromosome 3"/>
</dbReference>
<dbReference type="PANTHER" id="PTHR18763">
    <property type="entry name" value="WD-REPEAT PROTEIN 18"/>
    <property type="match status" value="1"/>
</dbReference>
<protein>
    <recommendedName>
        <fullName evidence="5 7">Pre-rRNA-processing protein IPI3</fullName>
    </recommendedName>
</protein>
<comment type="subunit">
    <text evidence="7">Component of the RIX1 complex, composed of IPI1, RIX1/IPI2 and IPI3 in a 1:2:2 stoichiometry. The complex interacts (via RIX1) with MDN1 (via its hexameric AAA ATPase ring) and the pre-60S ribosome particles.</text>
</comment>
<proteinExistence type="inferred from homology"/>
<evidence type="ECO:0000256" key="7">
    <source>
        <dbReference type="RuleBase" id="RU369067"/>
    </source>
</evidence>
<dbReference type="Gene3D" id="2.130.10.10">
    <property type="entry name" value="YVTN repeat-like/Quinoprotein amine dehydrogenase"/>
    <property type="match status" value="1"/>
</dbReference>
<evidence type="ECO:0000256" key="1">
    <source>
        <dbReference type="ARBA" id="ARBA00002355"/>
    </source>
</evidence>
<keyword evidence="10" id="KW-1185">Reference proteome</keyword>
<dbReference type="Pfam" id="PF00400">
    <property type="entry name" value="WD40"/>
    <property type="match status" value="1"/>
</dbReference>
<dbReference type="SUPFAM" id="SSF50978">
    <property type="entry name" value="WD40 repeat-like"/>
    <property type="match status" value="1"/>
</dbReference>
<evidence type="ECO:0000313" key="10">
    <source>
        <dbReference type="Proteomes" id="UP000510647"/>
    </source>
</evidence>
<keyword evidence="7" id="KW-0698">rRNA processing</keyword>
<evidence type="ECO:0000256" key="6">
    <source>
        <dbReference type="PROSITE-ProRule" id="PRU00221"/>
    </source>
</evidence>
<comment type="similarity">
    <text evidence="2 7">Belongs to the WD repeat IPI3/WDR18 family.</text>
</comment>
<dbReference type="InterPro" id="IPR001680">
    <property type="entry name" value="WD40_rpt"/>
</dbReference>
<gene>
    <name evidence="9" type="ORF">HG537_0C00890</name>
</gene>
<dbReference type="InterPro" id="IPR045227">
    <property type="entry name" value="WDR18/Ipi3/RID3"/>
</dbReference>
<keyword evidence="7" id="KW-0539">Nucleus</keyword>
<dbReference type="OrthoDB" id="756370at2759"/>
<feature type="repeat" description="WD" evidence="6">
    <location>
        <begin position="135"/>
        <end position="167"/>
    </location>
</feature>
<keyword evidence="3 6" id="KW-0853">WD repeat</keyword>